<protein>
    <submittedName>
        <fullName evidence="2">Metallophosphoesterase</fullName>
    </submittedName>
</protein>
<dbReference type="PANTHER" id="PTHR39323">
    <property type="entry name" value="BLR1149 PROTEIN"/>
    <property type="match status" value="1"/>
</dbReference>
<dbReference type="PANTHER" id="PTHR39323:SF1">
    <property type="entry name" value="BLR1149 PROTEIN"/>
    <property type="match status" value="1"/>
</dbReference>
<dbReference type="AlphaFoldDB" id="A0A8T3UUY1"/>
<evidence type="ECO:0000259" key="1">
    <source>
        <dbReference type="Pfam" id="PF00149"/>
    </source>
</evidence>
<dbReference type="GO" id="GO:0016787">
    <property type="term" value="F:hydrolase activity"/>
    <property type="evidence" value="ECO:0007669"/>
    <property type="project" value="InterPro"/>
</dbReference>
<proteinExistence type="predicted"/>
<name>A0A8T3UUY1_9ARCH</name>
<dbReference type="Proteomes" id="UP000718571">
    <property type="component" value="Unassembled WGS sequence"/>
</dbReference>
<dbReference type="SUPFAM" id="SSF56300">
    <property type="entry name" value="Metallo-dependent phosphatases"/>
    <property type="match status" value="1"/>
</dbReference>
<dbReference type="InterPro" id="IPR029052">
    <property type="entry name" value="Metallo-depent_PP-like"/>
</dbReference>
<evidence type="ECO:0000313" key="3">
    <source>
        <dbReference type="Proteomes" id="UP000718571"/>
    </source>
</evidence>
<comment type="caution">
    <text evidence="2">The sequence shown here is derived from an EMBL/GenBank/DDBJ whole genome shotgun (WGS) entry which is preliminary data.</text>
</comment>
<dbReference type="InterPro" id="IPR004843">
    <property type="entry name" value="Calcineurin-like_PHP"/>
</dbReference>
<gene>
    <name evidence="2" type="ORF">IHE51_00930</name>
</gene>
<dbReference type="Gene3D" id="3.60.21.10">
    <property type="match status" value="1"/>
</dbReference>
<sequence length="241" mass="27953">MGISDIPFIFHKGERYALFGEYGVVGDIHLGFEREMDQQGYNIGRMTDIIIGEILKIKSEKLIILGDIRSNYGPVEEYERGMLFRFFREISSGFDEVIITKGNHDAGIERFTSRFNNIRLEREFMEEGVAFLHGHSMPSKSAVSSSKLLAFSHLHPLIFFRDSNGVAYREDCWLFFDLSLPSKDYKLNNVKYGFVFPSFNRFIGGTDEFRKRGIIRYAENTQAMTMNLIIVNTNRLGYRYK</sequence>
<organism evidence="2 3">
    <name type="scientific">Candidatus Acidifodinimicrobium mancum</name>
    <dbReference type="NCBI Taxonomy" id="2898728"/>
    <lineage>
        <taxon>Archaea</taxon>
        <taxon>Candidatus Parvarchaeota</taxon>
        <taxon>Candidatus Acidifodinimicrobiaceae</taxon>
        <taxon>Candidatus Acidifodinimicrobium</taxon>
    </lineage>
</organism>
<evidence type="ECO:0000313" key="2">
    <source>
        <dbReference type="EMBL" id="MBE5728406.1"/>
    </source>
</evidence>
<accession>A0A8T3UUY1</accession>
<dbReference type="PIRSF" id="PIRSF000887">
    <property type="entry name" value="Pesterase_MJ0037"/>
    <property type="match status" value="1"/>
</dbReference>
<reference evidence="2 3" key="1">
    <citation type="submission" date="2020-09" db="EMBL/GenBank/DDBJ databases">
        <title>Genomic characterization of a novel Parvarchaeota family in acid mine drainage sediments.</title>
        <authorList>
            <person name="Luo Z.-H."/>
        </authorList>
    </citation>
    <scope>NUCLEOTIDE SEQUENCE [LARGE SCALE GENOMIC DNA]</scope>
    <source>
        <strain evidence="2">MAS1_bins.189</strain>
    </source>
</reference>
<dbReference type="EMBL" id="JADFAR010000010">
    <property type="protein sequence ID" value="MBE5728406.1"/>
    <property type="molecule type" value="Genomic_DNA"/>
</dbReference>
<dbReference type="Pfam" id="PF00149">
    <property type="entry name" value="Metallophos"/>
    <property type="match status" value="1"/>
</dbReference>
<feature type="domain" description="Calcineurin-like phosphoesterase" evidence="1">
    <location>
        <begin position="24"/>
        <end position="136"/>
    </location>
</feature>
<dbReference type="InterPro" id="IPR024173">
    <property type="entry name" value="Pesterase_MJ0037-like"/>
</dbReference>